<comment type="subcellular location">
    <subcellularLocation>
        <location evidence="1">Cell envelope</location>
    </subcellularLocation>
</comment>
<reference evidence="7 8" key="1">
    <citation type="submission" date="2020-08" db="EMBL/GenBank/DDBJ databases">
        <title>Genome public.</title>
        <authorList>
            <person name="Liu C."/>
            <person name="Sun Q."/>
        </authorList>
    </citation>
    <scope>NUCLEOTIDE SEQUENCE [LARGE SCALE GENOMIC DNA]</scope>
    <source>
        <strain evidence="7 8">BX1</strain>
    </source>
</reference>
<feature type="domain" description="Periplasmic binding protein" evidence="6">
    <location>
        <begin position="70"/>
        <end position="320"/>
    </location>
</feature>
<evidence type="ECO:0000259" key="6">
    <source>
        <dbReference type="Pfam" id="PF13407"/>
    </source>
</evidence>
<dbReference type="EMBL" id="JACRTB010000007">
    <property type="protein sequence ID" value="MBC8575916.1"/>
    <property type="molecule type" value="Genomic_DNA"/>
</dbReference>
<dbReference type="InterPro" id="IPR025997">
    <property type="entry name" value="SBP_2_dom"/>
</dbReference>
<feature type="signal peptide" evidence="5">
    <location>
        <begin position="1"/>
        <end position="18"/>
    </location>
</feature>
<proteinExistence type="inferred from homology"/>
<dbReference type="PANTHER" id="PTHR46847:SF1">
    <property type="entry name" value="D-ALLOSE-BINDING PERIPLASMIC PROTEIN-RELATED"/>
    <property type="match status" value="1"/>
</dbReference>
<dbReference type="PROSITE" id="PS51257">
    <property type="entry name" value="PROKAR_LIPOPROTEIN"/>
    <property type="match status" value="1"/>
</dbReference>
<accession>A0ABR7NHN8</accession>
<feature type="chain" id="PRO_5045478975" evidence="5">
    <location>
        <begin position="19"/>
        <end position="351"/>
    </location>
</feature>
<evidence type="ECO:0000256" key="5">
    <source>
        <dbReference type="SAM" id="SignalP"/>
    </source>
</evidence>
<dbReference type="SUPFAM" id="SSF53822">
    <property type="entry name" value="Periplasmic binding protein-like I"/>
    <property type="match status" value="1"/>
</dbReference>
<protein>
    <submittedName>
        <fullName evidence="7">Sugar ABC transporter substrate-binding protein</fullName>
    </submittedName>
</protein>
<comment type="caution">
    <text evidence="7">The sequence shown here is derived from an EMBL/GenBank/DDBJ whole genome shotgun (WGS) entry which is preliminary data.</text>
</comment>
<dbReference type="Gene3D" id="3.40.50.2300">
    <property type="match status" value="2"/>
</dbReference>
<dbReference type="RefSeq" id="WP_262399484.1">
    <property type="nucleotide sequence ID" value="NZ_JACRTB010000007.1"/>
</dbReference>
<sequence>MKKALAMLLAMVLMLSLAACGQSSAPASSASGSAAAPVPAESSSPAAAPASSEAASAPAPSGAKDKYLVGVNMGSIDQSYYAYLRMGLEQERKDDVELYVTYHEWDLTTQIKQIEDFVTMGCDLIVMVAADPNGILPAMSVAKDAGIPIIEMDCPTNYFPDYSIGQFVSDDYDAGYQCGKAMAEAMNGEGVVQSYVITATVNSQKRLAGFCEAISEYPGINNVYNATEKFDATTAQTIIENMLLAHPETTGLFTSNDKIASAAVNFFKANNIKSTYLCHVAAGTRDTVYTWLNDGWDYACYDQNPVNMGAAVMRAIYDHFETGAVNTEPTIIAGEMRFAGDEYICDPVYYD</sequence>
<keyword evidence="8" id="KW-1185">Reference proteome</keyword>
<evidence type="ECO:0000256" key="2">
    <source>
        <dbReference type="ARBA" id="ARBA00007639"/>
    </source>
</evidence>
<dbReference type="CDD" id="cd01536">
    <property type="entry name" value="PBP1_ABC_sugar_binding-like"/>
    <property type="match status" value="1"/>
</dbReference>
<evidence type="ECO:0000313" key="8">
    <source>
        <dbReference type="Proteomes" id="UP000658131"/>
    </source>
</evidence>
<organism evidence="7 8">
    <name type="scientific">Yanshouia hominis</name>
    <dbReference type="NCBI Taxonomy" id="2763673"/>
    <lineage>
        <taxon>Bacteria</taxon>
        <taxon>Bacillati</taxon>
        <taxon>Bacillota</taxon>
        <taxon>Clostridia</taxon>
        <taxon>Eubacteriales</taxon>
        <taxon>Oscillospiraceae</taxon>
        <taxon>Yanshouia</taxon>
    </lineage>
</organism>
<comment type="similarity">
    <text evidence="2">Belongs to the bacterial solute-binding protein 2 family.</text>
</comment>
<gene>
    <name evidence="7" type="ORF">H8717_05750</name>
</gene>
<evidence type="ECO:0000313" key="7">
    <source>
        <dbReference type="EMBL" id="MBC8575916.1"/>
    </source>
</evidence>
<evidence type="ECO:0000256" key="1">
    <source>
        <dbReference type="ARBA" id="ARBA00004196"/>
    </source>
</evidence>
<evidence type="ECO:0000256" key="3">
    <source>
        <dbReference type="ARBA" id="ARBA00022729"/>
    </source>
</evidence>
<dbReference type="Pfam" id="PF13407">
    <property type="entry name" value="Peripla_BP_4"/>
    <property type="match status" value="1"/>
</dbReference>
<dbReference type="Proteomes" id="UP000658131">
    <property type="component" value="Unassembled WGS sequence"/>
</dbReference>
<dbReference type="PANTHER" id="PTHR46847">
    <property type="entry name" value="D-ALLOSE-BINDING PERIPLASMIC PROTEIN-RELATED"/>
    <property type="match status" value="1"/>
</dbReference>
<dbReference type="InterPro" id="IPR028082">
    <property type="entry name" value="Peripla_BP_I"/>
</dbReference>
<evidence type="ECO:0000256" key="4">
    <source>
        <dbReference type="SAM" id="MobiDB-lite"/>
    </source>
</evidence>
<name>A0ABR7NHN8_9FIRM</name>
<keyword evidence="3 5" id="KW-0732">Signal</keyword>
<feature type="region of interest" description="Disordered" evidence="4">
    <location>
        <begin position="30"/>
        <end position="61"/>
    </location>
</feature>